<name>A0ABN3UVC4_9MICO</name>
<dbReference type="CDD" id="cd02213">
    <property type="entry name" value="cupin_PMI_typeII_C"/>
    <property type="match status" value="1"/>
</dbReference>
<protein>
    <recommendedName>
        <fullName evidence="1">Mannose-6-phosphate isomerase type II C-terminal domain-containing protein</fullName>
    </recommendedName>
</protein>
<dbReference type="RefSeq" id="WP_344195017.1">
    <property type="nucleotide sequence ID" value="NZ_BAAARN010000004.1"/>
</dbReference>
<accession>A0ABN3UVC4</accession>
<gene>
    <name evidence="2" type="ORF">GCM10009867_30650</name>
</gene>
<proteinExistence type="predicted"/>
<dbReference type="InterPro" id="IPR014710">
    <property type="entry name" value="RmlC-like_jellyroll"/>
</dbReference>
<dbReference type="InterPro" id="IPR011051">
    <property type="entry name" value="RmlC_Cupin_sf"/>
</dbReference>
<dbReference type="InterPro" id="IPR001538">
    <property type="entry name" value="Man6P_isomerase-2_C"/>
</dbReference>
<sequence length="127" mass="14090">MTTFATESPSRSRLAVPVTEPRPWGSFTILALNEPASVKLITVAPGGRLSLQRHEHRAETWLVLDPGLEVLVGDRSWVAQVGEVVHVPLGEVHRMSSSHGEVRVLEVVLDRFDEDDIERLDDAYGRA</sequence>
<organism evidence="2 3">
    <name type="scientific">Pedococcus aerophilus</name>
    <dbReference type="NCBI Taxonomy" id="436356"/>
    <lineage>
        <taxon>Bacteria</taxon>
        <taxon>Bacillati</taxon>
        <taxon>Actinomycetota</taxon>
        <taxon>Actinomycetes</taxon>
        <taxon>Micrococcales</taxon>
        <taxon>Intrasporangiaceae</taxon>
        <taxon>Pedococcus</taxon>
    </lineage>
</organism>
<dbReference type="InterPro" id="IPR051161">
    <property type="entry name" value="Mannose-6P_isomerase_type2"/>
</dbReference>
<dbReference type="Proteomes" id="UP001501326">
    <property type="component" value="Unassembled WGS sequence"/>
</dbReference>
<evidence type="ECO:0000259" key="1">
    <source>
        <dbReference type="Pfam" id="PF01050"/>
    </source>
</evidence>
<dbReference type="Gene3D" id="2.60.120.10">
    <property type="entry name" value="Jelly Rolls"/>
    <property type="match status" value="1"/>
</dbReference>
<reference evidence="2 3" key="1">
    <citation type="journal article" date="2019" name="Int. J. Syst. Evol. Microbiol.">
        <title>The Global Catalogue of Microorganisms (GCM) 10K type strain sequencing project: providing services to taxonomists for standard genome sequencing and annotation.</title>
        <authorList>
            <consortium name="The Broad Institute Genomics Platform"/>
            <consortium name="The Broad Institute Genome Sequencing Center for Infectious Disease"/>
            <person name="Wu L."/>
            <person name="Ma J."/>
        </authorList>
    </citation>
    <scope>NUCLEOTIDE SEQUENCE [LARGE SCALE GENOMIC DNA]</scope>
    <source>
        <strain evidence="2 3">JCM 16378</strain>
    </source>
</reference>
<dbReference type="EMBL" id="BAAARN010000004">
    <property type="protein sequence ID" value="GAA2738613.1"/>
    <property type="molecule type" value="Genomic_DNA"/>
</dbReference>
<evidence type="ECO:0000313" key="3">
    <source>
        <dbReference type="Proteomes" id="UP001501326"/>
    </source>
</evidence>
<dbReference type="PANTHER" id="PTHR46390:SF1">
    <property type="entry name" value="MANNOSE-1-PHOSPHATE GUANYLYLTRANSFERASE"/>
    <property type="match status" value="1"/>
</dbReference>
<dbReference type="Pfam" id="PF01050">
    <property type="entry name" value="MannoseP_isomer"/>
    <property type="match status" value="1"/>
</dbReference>
<keyword evidence="3" id="KW-1185">Reference proteome</keyword>
<dbReference type="SUPFAM" id="SSF51182">
    <property type="entry name" value="RmlC-like cupins"/>
    <property type="match status" value="1"/>
</dbReference>
<feature type="domain" description="Mannose-6-phosphate isomerase type II C-terminal" evidence="1">
    <location>
        <begin position="21"/>
        <end position="122"/>
    </location>
</feature>
<dbReference type="PANTHER" id="PTHR46390">
    <property type="entry name" value="MANNOSE-1-PHOSPHATE GUANYLYLTRANSFERASE"/>
    <property type="match status" value="1"/>
</dbReference>
<comment type="caution">
    <text evidence="2">The sequence shown here is derived from an EMBL/GenBank/DDBJ whole genome shotgun (WGS) entry which is preliminary data.</text>
</comment>
<evidence type="ECO:0000313" key="2">
    <source>
        <dbReference type="EMBL" id="GAA2738613.1"/>
    </source>
</evidence>